<protein>
    <submittedName>
        <fullName evidence="1">Acetyl-CoA acetyltransferase</fullName>
    </submittedName>
</protein>
<dbReference type="KEGG" id="zpl:ZBT109_2508"/>
<evidence type="ECO:0000313" key="2">
    <source>
        <dbReference type="Proteomes" id="UP000267342"/>
    </source>
</evidence>
<dbReference type="GO" id="GO:0016740">
    <property type="term" value="F:transferase activity"/>
    <property type="evidence" value="ECO:0007669"/>
    <property type="project" value="UniProtKB-KW"/>
</dbReference>
<keyword evidence="2" id="KW-1185">Reference proteome</keyword>
<keyword evidence="1" id="KW-0808">Transferase</keyword>
<dbReference type="AlphaFoldDB" id="A0A348HHY6"/>
<reference evidence="1 2" key="1">
    <citation type="submission" date="2018-09" db="EMBL/GenBank/DDBJ databases">
        <title>Zymobacter palmae IAM14233 (=T109) whole genome analysis.</title>
        <authorList>
            <person name="Yanase H."/>
        </authorList>
    </citation>
    <scope>NUCLEOTIDE SEQUENCE [LARGE SCALE GENOMIC DNA]</scope>
    <source>
        <strain evidence="1 2">IAM14233</strain>
    </source>
</reference>
<sequence>MIHAVMPSVLGVISHFEQLDLEDQRFVRTDGAFASALLTISFVGRDDGFPFITNVHLLDDFTPARDDLRHVERNRFLAGIEDFAVDMATFIGHFDIAGVGRLRAISVTGCQHFVGNASVGFLSAVFLGEFIREVLTVFQVTVDRFLIGFVLEVEERGFAFLGVHARVTVVGVVQTRSKRVQLNGRQLRFQVIRHQYTQCVGCFFLLVHGRYGRALGRVSMLTVVSFLATRERHSGANSHDTQQFLHILLLHLQWRPAALRPRAVEHIGSPFVFVSRPPTRQPYRTVTYDISVYRMWPCSFRKKPIQIT</sequence>
<organism evidence="1 2">
    <name type="scientific">Zymobacter palmae</name>
    <dbReference type="NCBI Taxonomy" id="33074"/>
    <lineage>
        <taxon>Bacteria</taxon>
        <taxon>Pseudomonadati</taxon>
        <taxon>Pseudomonadota</taxon>
        <taxon>Gammaproteobacteria</taxon>
        <taxon>Oceanospirillales</taxon>
        <taxon>Halomonadaceae</taxon>
        <taxon>Zymobacter group</taxon>
        <taxon>Zymobacter</taxon>
    </lineage>
</organism>
<name>A0A348HHY6_9GAMM</name>
<dbReference type="Proteomes" id="UP000267342">
    <property type="component" value="Chromosome"/>
</dbReference>
<gene>
    <name evidence="1" type="ORF">ZBT109_2508</name>
</gene>
<accession>A0A348HHY6</accession>
<proteinExistence type="predicted"/>
<evidence type="ECO:0000313" key="1">
    <source>
        <dbReference type="EMBL" id="BBG31238.1"/>
    </source>
</evidence>
<dbReference type="EMBL" id="AP018933">
    <property type="protein sequence ID" value="BBG31238.1"/>
    <property type="molecule type" value="Genomic_DNA"/>
</dbReference>